<evidence type="ECO:0000313" key="1">
    <source>
        <dbReference type="EMBL" id="PQJ79314.1"/>
    </source>
</evidence>
<comment type="caution">
    <text evidence="1">The sequence shown here is derived from an EMBL/GenBank/DDBJ whole genome shotgun (WGS) entry which is preliminary data.</text>
</comment>
<reference evidence="1 2" key="1">
    <citation type="submission" date="2016-12" db="EMBL/GenBank/DDBJ databases">
        <title>Trade-off between light-utilization and light-protection in marine flavobacteria.</title>
        <authorList>
            <person name="Kumagai Y."/>
            <person name="Yoshizawa S."/>
            <person name="Kogure K."/>
            <person name="Iwasaki W."/>
        </authorList>
    </citation>
    <scope>NUCLEOTIDE SEQUENCE [LARGE SCALE GENOMIC DNA]</scope>
    <source>
        <strain evidence="1 2">NBRC 108759</strain>
    </source>
</reference>
<accession>A0A2S7WNZ9</accession>
<sequence length="203" mass="24056">MDNKDLDKVLGDVRIAYRLLYEYQKRVLDLVSYLGNNLGFSYEQGCPRFSSTVPRKGKRVLSRWSWDWLNMYFYEFHFGTQEKNNDKITMSVIIQSDTGYYDGKTSNSQEDRLNLDNFKPVELSNSRIIFIFELNGNWTIDDSFLKKDISNNVREWISESKEFYGVAYNLSEFYNNVAIDEKVEELNILIKKKLNITLIEREL</sequence>
<evidence type="ECO:0000313" key="2">
    <source>
        <dbReference type="Proteomes" id="UP000238882"/>
    </source>
</evidence>
<organism evidence="1 2">
    <name type="scientific">Polaribacter porphyrae</name>
    <dbReference type="NCBI Taxonomy" id="1137780"/>
    <lineage>
        <taxon>Bacteria</taxon>
        <taxon>Pseudomonadati</taxon>
        <taxon>Bacteroidota</taxon>
        <taxon>Flavobacteriia</taxon>
        <taxon>Flavobacteriales</taxon>
        <taxon>Flavobacteriaceae</taxon>
    </lineage>
</organism>
<protein>
    <submittedName>
        <fullName evidence="1">Uncharacterized protein</fullName>
    </submittedName>
</protein>
<dbReference type="OrthoDB" id="1452526at2"/>
<gene>
    <name evidence="1" type="ORF">BTO18_09080</name>
</gene>
<proteinExistence type="predicted"/>
<dbReference type="RefSeq" id="WP_105015915.1">
    <property type="nucleotide sequence ID" value="NZ_MSCN01000001.1"/>
</dbReference>
<dbReference type="Proteomes" id="UP000238882">
    <property type="component" value="Unassembled WGS sequence"/>
</dbReference>
<keyword evidence="2" id="KW-1185">Reference proteome</keyword>
<name>A0A2S7WNZ9_9FLAO</name>
<dbReference type="EMBL" id="MSCN01000001">
    <property type="protein sequence ID" value="PQJ79314.1"/>
    <property type="molecule type" value="Genomic_DNA"/>
</dbReference>
<dbReference type="AlphaFoldDB" id="A0A2S7WNZ9"/>